<dbReference type="PANTHER" id="PTHR44591">
    <property type="entry name" value="STRESS RESPONSE REGULATOR PROTEIN 1"/>
    <property type="match status" value="1"/>
</dbReference>
<feature type="non-terminal residue" evidence="4">
    <location>
        <position position="1"/>
    </location>
</feature>
<evidence type="ECO:0000313" key="4">
    <source>
        <dbReference type="EMBL" id="MBV6342390.1"/>
    </source>
</evidence>
<dbReference type="PROSITE" id="PS50110">
    <property type="entry name" value="RESPONSE_REGULATORY"/>
    <property type="match status" value="1"/>
</dbReference>
<evidence type="ECO:0000256" key="1">
    <source>
        <dbReference type="ARBA" id="ARBA00022553"/>
    </source>
</evidence>
<dbReference type="SMART" id="SM00448">
    <property type="entry name" value="REC"/>
    <property type="match status" value="1"/>
</dbReference>
<name>A0ABS6S0L2_9BACT</name>
<dbReference type="InterPro" id="IPR001789">
    <property type="entry name" value="Sig_transdc_resp-reg_receiver"/>
</dbReference>
<keyword evidence="1 2" id="KW-0597">Phosphoprotein</keyword>
<feature type="modified residue" description="4-aspartylphosphate" evidence="2">
    <location>
        <position position="26"/>
    </location>
</feature>
<evidence type="ECO:0000256" key="2">
    <source>
        <dbReference type="PROSITE-ProRule" id="PRU00169"/>
    </source>
</evidence>
<dbReference type="RefSeq" id="WP_218253008.1">
    <property type="nucleotide sequence ID" value="NZ_JABXWD010000249.1"/>
</dbReference>
<dbReference type="PANTHER" id="PTHR44591:SF3">
    <property type="entry name" value="RESPONSE REGULATORY DOMAIN-CONTAINING PROTEIN"/>
    <property type="match status" value="1"/>
</dbReference>
<dbReference type="EMBL" id="JABXWD010000249">
    <property type="protein sequence ID" value="MBV6342390.1"/>
    <property type="molecule type" value="Genomic_DNA"/>
</dbReference>
<feature type="domain" description="Response regulatory" evidence="3">
    <location>
        <begin position="1"/>
        <end position="91"/>
    </location>
</feature>
<dbReference type="InterPro" id="IPR050595">
    <property type="entry name" value="Bact_response_regulator"/>
</dbReference>
<dbReference type="Pfam" id="PF00072">
    <property type="entry name" value="Response_reg"/>
    <property type="match status" value="1"/>
</dbReference>
<evidence type="ECO:0000259" key="3">
    <source>
        <dbReference type="PROSITE" id="PS50110"/>
    </source>
</evidence>
<accession>A0ABS6S0L2</accession>
<organism evidence="4 5">
    <name type="scientific">Candidatus Magnetobacterium casense</name>
    <dbReference type="NCBI Taxonomy" id="1455061"/>
    <lineage>
        <taxon>Bacteria</taxon>
        <taxon>Pseudomonadati</taxon>
        <taxon>Nitrospirota</taxon>
        <taxon>Thermodesulfovibrionia</taxon>
        <taxon>Thermodesulfovibrionales</taxon>
        <taxon>Candidatus Magnetobacteriaceae</taxon>
        <taxon>Candidatus Magnetobacterium</taxon>
    </lineage>
</organism>
<evidence type="ECO:0000313" key="5">
    <source>
        <dbReference type="Proteomes" id="UP001196980"/>
    </source>
</evidence>
<dbReference type="Proteomes" id="UP001196980">
    <property type="component" value="Unassembled WGS sequence"/>
</dbReference>
<reference evidence="4 5" key="1">
    <citation type="journal article" date="2020" name="J Geophys Res Biogeosci">
        <title>Magnetotaxis as an Adaptation to Enable Bacterial Shuttling of Microbial Sulfur and Sulfur Cycling Across Aquatic Oxic#Anoxic Interfaces.</title>
        <authorList>
            <person name="Li J."/>
            <person name="Liu P."/>
            <person name="Wang J."/>
            <person name="Roberts A.P."/>
            <person name="Pan Y."/>
        </authorList>
    </citation>
    <scope>NUCLEOTIDE SEQUENCE [LARGE SCALE GENOMIC DNA]</scope>
    <source>
        <strain evidence="4 5">MYR-1_YQ</strain>
    </source>
</reference>
<gene>
    <name evidence="4" type="ORF">HWQ67_12420</name>
</gene>
<proteinExistence type="predicted"/>
<comment type="caution">
    <text evidence="4">The sequence shown here is derived from an EMBL/GenBank/DDBJ whole genome shotgun (WGS) entry which is preliminary data.</text>
</comment>
<sequence length="102" mass="11371">DVEVFDNPSKAIKRINEETFDIVVTDIRMDEIDGLEVLEHVMNKSAKTKVIMITGYAMMELARQAMEKGAFDFIAKPFKPDDLRAVIIKAAETLGVTLAVQA</sequence>
<keyword evidence="5" id="KW-1185">Reference proteome</keyword>
<protein>
    <submittedName>
        <fullName evidence="4">Response regulator</fullName>
    </submittedName>
</protein>